<evidence type="ECO:0000256" key="4">
    <source>
        <dbReference type="ARBA" id="ARBA00022982"/>
    </source>
</evidence>
<dbReference type="Gene3D" id="1.10.760.10">
    <property type="entry name" value="Cytochrome c-like domain"/>
    <property type="match status" value="1"/>
</dbReference>
<evidence type="ECO:0000313" key="10">
    <source>
        <dbReference type="Proteomes" id="UP000008311"/>
    </source>
</evidence>
<proteinExistence type="predicted"/>
<dbReference type="GO" id="GO:0046872">
    <property type="term" value="F:metal ion binding"/>
    <property type="evidence" value="ECO:0007669"/>
    <property type="project" value="UniProtKB-KW"/>
</dbReference>
<dbReference type="GO" id="GO:0020037">
    <property type="term" value="F:heme binding"/>
    <property type="evidence" value="ECO:0007669"/>
    <property type="project" value="InterPro"/>
</dbReference>
<evidence type="ECO:0000259" key="8">
    <source>
        <dbReference type="PROSITE" id="PS51007"/>
    </source>
</evidence>
<feature type="chain" id="PRO_5002892368" description="Cytochrome c domain-containing protein" evidence="7">
    <location>
        <begin position="20"/>
        <end position="138"/>
    </location>
</feature>
<keyword evidence="1" id="KW-0813">Transport</keyword>
<evidence type="ECO:0000256" key="1">
    <source>
        <dbReference type="ARBA" id="ARBA00022448"/>
    </source>
</evidence>
<keyword evidence="7" id="KW-0732">Signal</keyword>
<sequence length="138" mass="13910">MARVCATLTLCAFASTCFAQNRVLAADGMRAAQTPKPAVVAVPGSSAAVLSAGEQLAELGAPGIPACFSCHGAGGRGNGAHFPAIAGQPVAYTIARIHAFQARAKESGAKPGTMKAVASALDEQQIDQVAAYLSVTKR</sequence>
<evidence type="ECO:0000313" key="9">
    <source>
        <dbReference type="EMBL" id="EEF26597.1"/>
    </source>
</evidence>
<name>B9TC18_RICCO</name>
<dbReference type="InterPro" id="IPR036909">
    <property type="entry name" value="Cyt_c-like_dom_sf"/>
</dbReference>
<organism evidence="9 10">
    <name type="scientific">Ricinus communis</name>
    <name type="common">Castor bean</name>
    <dbReference type="NCBI Taxonomy" id="3988"/>
    <lineage>
        <taxon>Eukaryota</taxon>
        <taxon>Viridiplantae</taxon>
        <taxon>Streptophyta</taxon>
        <taxon>Embryophyta</taxon>
        <taxon>Tracheophyta</taxon>
        <taxon>Spermatophyta</taxon>
        <taxon>Magnoliopsida</taxon>
        <taxon>eudicotyledons</taxon>
        <taxon>Gunneridae</taxon>
        <taxon>Pentapetalae</taxon>
        <taxon>rosids</taxon>
        <taxon>fabids</taxon>
        <taxon>Malpighiales</taxon>
        <taxon>Euphorbiaceae</taxon>
        <taxon>Acalyphoideae</taxon>
        <taxon>Acalypheae</taxon>
        <taxon>Ricinus</taxon>
    </lineage>
</organism>
<dbReference type="PROSITE" id="PS51007">
    <property type="entry name" value="CYTC"/>
    <property type="match status" value="1"/>
</dbReference>
<dbReference type="InParanoid" id="B9TC18"/>
<feature type="signal peptide" evidence="7">
    <location>
        <begin position="1"/>
        <end position="19"/>
    </location>
</feature>
<dbReference type="PANTHER" id="PTHR33751:SF9">
    <property type="entry name" value="CYTOCHROME C4"/>
    <property type="match status" value="1"/>
</dbReference>
<dbReference type="InterPro" id="IPR009056">
    <property type="entry name" value="Cyt_c-like_dom"/>
</dbReference>
<reference evidence="10" key="1">
    <citation type="journal article" date="2010" name="Nat. Biotechnol.">
        <title>Draft genome sequence of the oilseed species Ricinus communis.</title>
        <authorList>
            <person name="Chan A.P."/>
            <person name="Crabtree J."/>
            <person name="Zhao Q."/>
            <person name="Lorenzi H."/>
            <person name="Orvis J."/>
            <person name="Puiu D."/>
            <person name="Melake-Berhan A."/>
            <person name="Jones K.M."/>
            <person name="Redman J."/>
            <person name="Chen G."/>
            <person name="Cahoon E.B."/>
            <person name="Gedil M."/>
            <person name="Stanke M."/>
            <person name="Haas B.J."/>
            <person name="Wortman J.R."/>
            <person name="Fraser-Liggett C.M."/>
            <person name="Ravel J."/>
            <person name="Rabinowicz P.D."/>
        </authorList>
    </citation>
    <scope>NUCLEOTIDE SEQUENCE [LARGE SCALE GENOMIC DNA]</scope>
    <source>
        <strain evidence="10">cv. Hale</strain>
    </source>
</reference>
<dbReference type="Proteomes" id="UP000008311">
    <property type="component" value="Unassembled WGS sequence"/>
</dbReference>
<keyword evidence="3 6" id="KW-0479">Metal-binding</keyword>
<feature type="domain" description="Cytochrome c" evidence="8">
    <location>
        <begin position="48"/>
        <end position="137"/>
    </location>
</feature>
<evidence type="ECO:0000256" key="6">
    <source>
        <dbReference type="PROSITE-ProRule" id="PRU00433"/>
    </source>
</evidence>
<evidence type="ECO:0000256" key="7">
    <source>
        <dbReference type="SAM" id="SignalP"/>
    </source>
</evidence>
<dbReference type="InterPro" id="IPR050597">
    <property type="entry name" value="Cytochrome_c_Oxidase_Subunit"/>
</dbReference>
<protein>
    <recommendedName>
        <fullName evidence="8">Cytochrome c domain-containing protein</fullName>
    </recommendedName>
</protein>
<dbReference type="EMBL" id="EQ976911">
    <property type="protein sequence ID" value="EEF26597.1"/>
    <property type="molecule type" value="Genomic_DNA"/>
</dbReference>
<keyword evidence="4" id="KW-0249">Electron transport</keyword>
<evidence type="ECO:0000256" key="3">
    <source>
        <dbReference type="ARBA" id="ARBA00022723"/>
    </source>
</evidence>
<keyword evidence="5 6" id="KW-0408">Iron</keyword>
<dbReference type="SUPFAM" id="SSF46626">
    <property type="entry name" value="Cytochrome c"/>
    <property type="match status" value="1"/>
</dbReference>
<dbReference type="AlphaFoldDB" id="B9TC18"/>
<dbReference type="GO" id="GO:0009055">
    <property type="term" value="F:electron transfer activity"/>
    <property type="evidence" value="ECO:0007669"/>
    <property type="project" value="InterPro"/>
</dbReference>
<dbReference type="Pfam" id="PF00034">
    <property type="entry name" value="Cytochrom_C"/>
    <property type="match status" value="1"/>
</dbReference>
<gene>
    <name evidence="9" type="ORF">RCOM_2013300</name>
</gene>
<evidence type="ECO:0000256" key="5">
    <source>
        <dbReference type="ARBA" id="ARBA00023004"/>
    </source>
</evidence>
<keyword evidence="10" id="KW-1185">Reference proteome</keyword>
<keyword evidence="2 6" id="KW-0349">Heme</keyword>
<evidence type="ECO:0000256" key="2">
    <source>
        <dbReference type="ARBA" id="ARBA00022617"/>
    </source>
</evidence>
<accession>B9TC18</accession>
<dbReference type="PANTHER" id="PTHR33751">
    <property type="entry name" value="CBB3-TYPE CYTOCHROME C OXIDASE SUBUNIT FIXP"/>
    <property type="match status" value="1"/>
</dbReference>